<proteinExistence type="predicted"/>
<reference evidence="2 3" key="1">
    <citation type="submission" date="2024-01" db="EMBL/GenBank/DDBJ databases">
        <title>A draft genome for a cacao thread blight-causing isolate of Paramarasmius palmivorus.</title>
        <authorList>
            <person name="Baruah I.K."/>
            <person name="Bukari Y."/>
            <person name="Amoako-Attah I."/>
            <person name="Meinhardt L.W."/>
            <person name="Bailey B.A."/>
            <person name="Cohen S.P."/>
        </authorList>
    </citation>
    <scope>NUCLEOTIDE SEQUENCE [LARGE SCALE GENOMIC DNA]</scope>
    <source>
        <strain evidence="2 3">GH-12</strain>
    </source>
</reference>
<protein>
    <submittedName>
        <fullName evidence="2">Uncharacterized protein</fullName>
    </submittedName>
</protein>
<comment type="caution">
    <text evidence="2">The sequence shown here is derived from an EMBL/GenBank/DDBJ whole genome shotgun (WGS) entry which is preliminary data.</text>
</comment>
<keyword evidence="3" id="KW-1185">Reference proteome</keyword>
<evidence type="ECO:0000256" key="1">
    <source>
        <dbReference type="SAM" id="MobiDB-lite"/>
    </source>
</evidence>
<feature type="compositionally biased region" description="Low complexity" evidence="1">
    <location>
        <begin position="131"/>
        <end position="143"/>
    </location>
</feature>
<evidence type="ECO:0000313" key="2">
    <source>
        <dbReference type="EMBL" id="KAK7061066.1"/>
    </source>
</evidence>
<organism evidence="2 3">
    <name type="scientific">Paramarasmius palmivorus</name>
    <dbReference type="NCBI Taxonomy" id="297713"/>
    <lineage>
        <taxon>Eukaryota</taxon>
        <taxon>Fungi</taxon>
        <taxon>Dikarya</taxon>
        <taxon>Basidiomycota</taxon>
        <taxon>Agaricomycotina</taxon>
        <taxon>Agaricomycetes</taxon>
        <taxon>Agaricomycetidae</taxon>
        <taxon>Agaricales</taxon>
        <taxon>Marasmiineae</taxon>
        <taxon>Marasmiaceae</taxon>
        <taxon>Paramarasmius</taxon>
    </lineage>
</organism>
<feature type="compositionally biased region" description="Polar residues" evidence="1">
    <location>
        <begin position="216"/>
        <end position="225"/>
    </location>
</feature>
<dbReference type="EMBL" id="JAYKXP010000002">
    <property type="protein sequence ID" value="KAK7061066.1"/>
    <property type="molecule type" value="Genomic_DNA"/>
</dbReference>
<sequence>MTDAARAREQELLNDPDAEIIDPFWIFCRVCSIRLKLSDKSAYDLSHWRSHKAKSNDHNNLKRLGKKAVASSEMFPNGGRIVGSNARSRVVKKSTPAPDCFSLDFRKQFTILRNICSAPLSTSPEGKRTSRSVSSSSGYIPSSETKTRRSSRNATLNLDHRDSSTSLAGLSVSTYVNRSNHRSISPANSLSASSSSSSAFSSSSLTSLSGSEDSFGSDTSSTSYAETVVSPPKSKSTGRPPKFRRTDEPDYREYLHSICGDVDKEASLEDGTVVCWKKWSWKRLHNSKSLDESGLVPVSPTVLSKEEYVAGLIDVEVTSPRPKTDERPLECAARVDPLPEAGVGHMFCENPPSFGSSFAV</sequence>
<dbReference type="AlphaFoldDB" id="A0AAW0E690"/>
<evidence type="ECO:0000313" key="3">
    <source>
        <dbReference type="Proteomes" id="UP001383192"/>
    </source>
</evidence>
<feature type="region of interest" description="Disordered" evidence="1">
    <location>
        <begin position="120"/>
        <end position="162"/>
    </location>
</feature>
<gene>
    <name evidence="2" type="ORF">VNI00_000801</name>
</gene>
<dbReference type="Proteomes" id="UP001383192">
    <property type="component" value="Unassembled WGS sequence"/>
</dbReference>
<feature type="region of interest" description="Disordered" evidence="1">
    <location>
        <begin position="210"/>
        <end position="247"/>
    </location>
</feature>
<accession>A0AAW0E690</accession>
<name>A0AAW0E690_9AGAR</name>